<evidence type="ECO:0000256" key="6">
    <source>
        <dbReference type="ARBA" id="ARBA00022824"/>
    </source>
</evidence>
<dbReference type="GO" id="GO:0042765">
    <property type="term" value="C:GPI-anchor transamidase complex"/>
    <property type="evidence" value="ECO:0007669"/>
    <property type="project" value="InterPro"/>
</dbReference>
<accession>G3B282</accession>
<gene>
    <name evidence="11" type="ORF">CANTEDRAFT_113394</name>
</gene>
<organism evidence="12">
    <name type="scientific">Candida tenuis (strain ATCC 10573 / BCRC 21748 / CBS 615 / JCM 9827 / NBRC 10315 / NRRL Y-1498 / VKM Y-70)</name>
    <name type="common">Yeast</name>
    <name type="synonym">Yamadazyma tenuis</name>
    <dbReference type="NCBI Taxonomy" id="590646"/>
    <lineage>
        <taxon>Eukaryota</taxon>
        <taxon>Fungi</taxon>
        <taxon>Dikarya</taxon>
        <taxon>Ascomycota</taxon>
        <taxon>Saccharomycotina</taxon>
        <taxon>Pichiomycetes</taxon>
        <taxon>Debaryomycetaceae</taxon>
        <taxon>Yamadazyma</taxon>
    </lineage>
</organism>
<dbReference type="GO" id="GO:0006506">
    <property type="term" value="P:GPI anchor biosynthetic process"/>
    <property type="evidence" value="ECO:0007669"/>
    <property type="project" value="UniProtKB-UniPathway"/>
</dbReference>
<dbReference type="STRING" id="590646.G3B282"/>
<protein>
    <recommendedName>
        <fullName evidence="13">GPI transamidase component PIG-S</fullName>
    </recommendedName>
</protein>
<evidence type="ECO:0008006" key="13">
    <source>
        <dbReference type="Google" id="ProtNLM"/>
    </source>
</evidence>
<sequence length="493" mass="56160">MAAPKLRSEKVFWIRKVIALYSIILVVCVGYPWFLYTTSVHRANLPIDDLNDAIQQLNNVRVCTSVFVDAEEDFISQAQLVLDSKLATEHPALNDYWSLKLIPLVDSTILDSREDYQVLFGRVDEPVGASSVTLDDKVLVFEKSFSEMDSRAIQEQLADALVNEVFEQEIEHFEATKSSHPEKSNVVIPYSSKYNLIFSLFVEDGHPVSWDTQTIQDLLSPLLDSLQHYANFTISTQVQYYSKLNIKSEFDEKSNTYKVKESDLSNFINFGDWNLNTNDINPSINFIIYYPSSNHQNLPMVIENSETNSFLVPQYGGLHIFNKKIDILTDDNEVYICDVELIEIMEIFSSQLFKLLGVPSKSSQNLPVRVDALTKLSILNNLQHSIKTLSSLIKLTNELHEISVPELTKDFVNKSLQSVRTSIHYLMSQNFKGAMVESSIALKNSISAFFDKDIVQQVYFPSEHKLAVFLPLLGPLCSILLFSTLRLIKELRK</sequence>
<evidence type="ECO:0000313" key="11">
    <source>
        <dbReference type="EMBL" id="EGV65068.1"/>
    </source>
</evidence>
<dbReference type="Proteomes" id="UP000000707">
    <property type="component" value="Unassembled WGS sequence"/>
</dbReference>
<keyword evidence="8 10" id="KW-0472">Membrane</keyword>
<feature type="transmembrane region" description="Helical" evidence="10">
    <location>
        <begin position="466"/>
        <end position="488"/>
    </location>
</feature>
<dbReference type="GeneID" id="18246937"/>
<reference evidence="11 12" key="1">
    <citation type="journal article" date="2011" name="Proc. Natl. Acad. Sci. U.S.A.">
        <title>Comparative genomics of xylose-fermenting fungi for enhanced biofuel production.</title>
        <authorList>
            <person name="Wohlbach D.J."/>
            <person name="Kuo A."/>
            <person name="Sato T.K."/>
            <person name="Potts K.M."/>
            <person name="Salamov A.A."/>
            <person name="LaButti K.M."/>
            <person name="Sun H."/>
            <person name="Clum A."/>
            <person name="Pangilinan J.L."/>
            <person name="Lindquist E.A."/>
            <person name="Lucas S."/>
            <person name="Lapidus A."/>
            <person name="Jin M."/>
            <person name="Gunawan C."/>
            <person name="Balan V."/>
            <person name="Dale B.E."/>
            <person name="Jeffries T.W."/>
            <person name="Zinkel R."/>
            <person name="Barry K.W."/>
            <person name="Grigoriev I.V."/>
            <person name="Gasch A.P."/>
        </authorList>
    </citation>
    <scope>NUCLEOTIDE SEQUENCE [LARGE SCALE GENOMIC DNA]</scope>
    <source>
        <strain evidence="11">ATCC 10573</strain>
        <strain evidence="12">ATCC 10573 / BCRC 21748 / CBS 615 / JCM 9827 / NBRC 10315 / NRRL Y-1498 / VKM Y-70</strain>
    </source>
</reference>
<dbReference type="PANTHER" id="PTHR21072:SF13">
    <property type="entry name" value="GPI TRANSAMIDASE COMPONENT PIG-S"/>
    <property type="match status" value="1"/>
</dbReference>
<dbReference type="GO" id="GO:0016255">
    <property type="term" value="P:attachment of GPI anchor to protein"/>
    <property type="evidence" value="ECO:0007669"/>
    <property type="project" value="InterPro"/>
</dbReference>
<dbReference type="EMBL" id="GL996515">
    <property type="protein sequence ID" value="EGV65067.1"/>
    <property type="molecule type" value="Genomic_DNA"/>
</dbReference>
<dbReference type="HOGENOM" id="CLU_010026_1_0_1"/>
<keyword evidence="6" id="KW-0256">Endoplasmic reticulum</keyword>
<dbReference type="eggNOG" id="KOG2459">
    <property type="taxonomic scope" value="Eukaryota"/>
</dbReference>
<proteinExistence type="inferred from homology"/>
<dbReference type="Pfam" id="PF10510">
    <property type="entry name" value="PIG-S"/>
    <property type="match status" value="1"/>
</dbReference>
<dbReference type="UniPathway" id="UPA00196"/>
<dbReference type="AlphaFoldDB" id="G3B282"/>
<evidence type="ECO:0000256" key="4">
    <source>
        <dbReference type="ARBA" id="ARBA00022502"/>
    </source>
</evidence>
<comment type="pathway">
    <text evidence="2">Glycolipid biosynthesis; glycosylphosphatidylinositol-anchor biosynthesis.</text>
</comment>
<keyword evidence="12" id="KW-1185">Reference proteome</keyword>
<evidence type="ECO:0000256" key="1">
    <source>
        <dbReference type="ARBA" id="ARBA00004477"/>
    </source>
</evidence>
<keyword evidence="9" id="KW-0325">Glycoprotein</keyword>
<keyword evidence="7 10" id="KW-1133">Transmembrane helix</keyword>
<dbReference type="InterPro" id="IPR019540">
    <property type="entry name" value="PtdIno-glycan_biosynth_class_S"/>
</dbReference>
<dbReference type="PANTHER" id="PTHR21072">
    <property type="entry name" value="GPI TRANSAMIDASE COMPONENT PIG-S"/>
    <property type="match status" value="1"/>
</dbReference>
<dbReference type="EMBL" id="GL996515">
    <property type="protein sequence ID" value="EGV65068.1"/>
    <property type="molecule type" value="Genomic_DNA"/>
</dbReference>
<dbReference type="KEGG" id="cten:18246937"/>
<evidence type="ECO:0000256" key="7">
    <source>
        <dbReference type="ARBA" id="ARBA00022989"/>
    </source>
</evidence>
<evidence type="ECO:0000256" key="5">
    <source>
        <dbReference type="ARBA" id="ARBA00022692"/>
    </source>
</evidence>
<keyword evidence="4" id="KW-0337">GPI-anchor biosynthesis</keyword>
<evidence type="ECO:0000256" key="10">
    <source>
        <dbReference type="SAM" id="Phobius"/>
    </source>
</evidence>
<comment type="subcellular location">
    <subcellularLocation>
        <location evidence="1">Endoplasmic reticulum membrane</location>
        <topology evidence="1">Multi-pass membrane protein</topology>
    </subcellularLocation>
</comment>
<evidence type="ECO:0000313" key="12">
    <source>
        <dbReference type="Proteomes" id="UP000000707"/>
    </source>
</evidence>
<evidence type="ECO:0000256" key="2">
    <source>
        <dbReference type="ARBA" id="ARBA00004687"/>
    </source>
</evidence>
<keyword evidence="5 10" id="KW-0812">Transmembrane</keyword>
<evidence type="ECO:0000256" key="9">
    <source>
        <dbReference type="ARBA" id="ARBA00023180"/>
    </source>
</evidence>
<name>G3B282_CANTC</name>
<dbReference type="OrthoDB" id="28748at2759"/>
<comment type="similarity">
    <text evidence="3">Belongs to the PIGS family.</text>
</comment>
<evidence type="ECO:0000256" key="8">
    <source>
        <dbReference type="ARBA" id="ARBA00023136"/>
    </source>
</evidence>
<feature type="transmembrane region" description="Helical" evidence="10">
    <location>
        <begin position="12"/>
        <end position="34"/>
    </location>
</feature>
<evidence type="ECO:0000256" key="3">
    <source>
        <dbReference type="ARBA" id="ARBA00005316"/>
    </source>
</evidence>